<name>A0A1T4XGR3_9BACL</name>
<evidence type="ECO:0000256" key="1">
    <source>
        <dbReference type="SAM" id="Coils"/>
    </source>
</evidence>
<organism evidence="2 3">
    <name type="scientific">Sporosarcina newyorkensis</name>
    <dbReference type="NCBI Taxonomy" id="759851"/>
    <lineage>
        <taxon>Bacteria</taxon>
        <taxon>Bacillati</taxon>
        <taxon>Bacillota</taxon>
        <taxon>Bacilli</taxon>
        <taxon>Bacillales</taxon>
        <taxon>Caryophanaceae</taxon>
        <taxon>Sporosarcina</taxon>
    </lineage>
</organism>
<sequence length="67" mass="7925">MNIKAINRVDADMRAIENRRRVAAAEAERLAQIRAEKAEQKAEEERIERERPFNEEVARRLAEYKSK</sequence>
<gene>
    <name evidence="2" type="ORF">SAMN04244570_0731</name>
</gene>
<keyword evidence="1" id="KW-0175">Coiled coil</keyword>
<accession>A0A1T4XGR3</accession>
<feature type="coiled-coil region" evidence="1">
    <location>
        <begin position="23"/>
        <end position="50"/>
    </location>
</feature>
<dbReference type="EMBL" id="FUYJ01000001">
    <property type="protein sequence ID" value="SKA88730.1"/>
    <property type="molecule type" value="Genomic_DNA"/>
</dbReference>
<dbReference type="AlphaFoldDB" id="A0A1T4XGR3"/>
<proteinExistence type="predicted"/>
<keyword evidence="3" id="KW-1185">Reference proteome</keyword>
<evidence type="ECO:0000313" key="2">
    <source>
        <dbReference type="EMBL" id="SKA88730.1"/>
    </source>
</evidence>
<evidence type="ECO:0000313" key="3">
    <source>
        <dbReference type="Proteomes" id="UP000190042"/>
    </source>
</evidence>
<protein>
    <submittedName>
        <fullName evidence="2">Uncharacterized protein</fullName>
    </submittedName>
</protein>
<dbReference type="Proteomes" id="UP000190042">
    <property type="component" value="Unassembled WGS sequence"/>
</dbReference>
<dbReference type="RefSeq" id="WP_078816573.1">
    <property type="nucleotide sequence ID" value="NZ_FUYJ01000001.1"/>
</dbReference>
<reference evidence="3" key="1">
    <citation type="submission" date="2017-02" db="EMBL/GenBank/DDBJ databases">
        <authorList>
            <person name="Varghese N."/>
            <person name="Submissions S."/>
        </authorList>
    </citation>
    <scope>NUCLEOTIDE SEQUENCE [LARGE SCALE GENOMIC DNA]</scope>
    <source>
        <strain evidence="3">DSM 23966</strain>
    </source>
</reference>